<dbReference type="AlphaFoldDB" id="A0A6G1VL36"/>
<organism evidence="8 9">
    <name type="scientific">Segatella copri</name>
    <dbReference type="NCBI Taxonomy" id="165179"/>
    <lineage>
        <taxon>Bacteria</taxon>
        <taxon>Pseudomonadati</taxon>
        <taxon>Bacteroidota</taxon>
        <taxon>Bacteroidia</taxon>
        <taxon>Bacteroidales</taxon>
        <taxon>Prevotellaceae</taxon>
        <taxon>Segatella</taxon>
    </lineage>
</organism>
<dbReference type="InterPro" id="IPR047218">
    <property type="entry name" value="YocR/YhdH-like"/>
</dbReference>
<keyword evidence="3 6" id="KW-0812">Transmembrane</keyword>
<dbReference type="PRINTS" id="PR00176">
    <property type="entry name" value="NANEUSMPORT"/>
</dbReference>
<feature type="transmembrane region" description="Helical" evidence="7">
    <location>
        <begin position="7"/>
        <end position="28"/>
    </location>
</feature>
<comment type="caution">
    <text evidence="8">The sequence shown here is derived from an EMBL/GenBank/DDBJ whole genome shotgun (WGS) entry which is preliminary data.</text>
</comment>
<keyword evidence="6" id="KW-0769">Symport</keyword>
<dbReference type="OrthoDB" id="9762833at2"/>
<evidence type="ECO:0000256" key="5">
    <source>
        <dbReference type="ARBA" id="ARBA00023136"/>
    </source>
</evidence>
<dbReference type="InterPro" id="IPR000175">
    <property type="entry name" value="Na/ntran_symport"/>
</dbReference>
<evidence type="ECO:0000256" key="4">
    <source>
        <dbReference type="ARBA" id="ARBA00022989"/>
    </source>
</evidence>
<evidence type="ECO:0000256" key="3">
    <source>
        <dbReference type="ARBA" id="ARBA00022692"/>
    </source>
</evidence>
<keyword evidence="2 6" id="KW-0813">Transport</keyword>
<feature type="transmembrane region" description="Helical" evidence="7">
    <location>
        <begin position="424"/>
        <end position="445"/>
    </location>
</feature>
<proteinExistence type="inferred from homology"/>
<feature type="transmembrane region" description="Helical" evidence="7">
    <location>
        <begin position="144"/>
        <end position="162"/>
    </location>
</feature>
<evidence type="ECO:0000256" key="6">
    <source>
        <dbReference type="RuleBase" id="RU003732"/>
    </source>
</evidence>
<feature type="transmembrane region" description="Helical" evidence="7">
    <location>
        <begin position="40"/>
        <end position="64"/>
    </location>
</feature>
<dbReference type="GO" id="GO:0015293">
    <property type="term" value="F:symporter activity"/>
    <property type="evidence" value="ECO:0007669"/>
    <property type="project" value="UniProtKB-KW"/>
</dbReference>
<dbReference type="Pfam" id="PF00209">
    <property type="entry name" value="SNF"/>
    <property type="match status" value="2"/>
</dbReference>
<evidence type="ECO:0000256" key="2">
    <source>
        <dbReference type="ARBA" id="ARBA00022448"/>
    </source>
</evidence>
<dbReference type="EMBL" id="VZAH01000078">
    <property type="protein sequence ID" value="MQP14276.1"/>
    <property type="molecule type" value="Genomic_DNA"/>
</dbReference>
<dbReference type="NCBIfam" id="NF037979">
    <property type="entry name" value="Na_transp"/>
    <property type="match status" value="1"/>
</dbReference>
<evidence type="ECO:0000256" key="7">
    <source>
        <dbReference type="SAM" id="Phobius"/>
    </source>
</evidence>
<evidence type="ECO:0000313" key="8">
    <source>
        <dbReference type="EMBL" id="MQP14276.1"/>
    </source>
</evidence>
<dbReference type="PROSITE" id="PS50267">
    <property type="entry name" value="NA_NEUROTRAN_SYMP_3"/>
    <property type="match status" value="1"/>
</dbReference>
<dbReference type="PROSITE" id="PS00610">
    <property type="entry name" value="NA_NEUROTRAN_SYMP_1"/>
    <property type="match status" value="1"/>
</dbReference>
<dbReference type="SUPFAM" id="SSF161070">
    <property type="entry name" value="SNF-like"/>
    <property type="match status" value="1"/>
</dbReference>
<dbReference type="InterPro" id="IPR037272">
    <property type="entry name" value="SNS_sf"/>
</dbReference>
<feature type="transmembrane region" description="Helical" evidence="7">
    <location>
        <begin position="221"/>
        <end position="240"/>
    </location>
</feature>
<keyword evidence="4 7" id="KW-1133">Transmembrane helix</keyword>
<feature type="transmembrane region" description="Helical" evidence="7">
    <location>
        <begin position="85"/>
        <end position="106"/>
    </location>
</feature>
<keyword evidence="5 7" id="KW-0472">Membrane</keyword>
<comment type="subcellular location">
    <subcellularLocation>
        <location evidence="1">Membrane</location>
        <topology evidence="1">Multi-pass membrane protein</topology>
    </subcellularLocation>
</comment>
<comment type="similarity">
    <text evidence="6">Belongs to the sodium:neurotransmitter symporter (SNF) (TC 2.A.22) family.</text>
</comment>
<dbReference type="GO" id="GO:0016020">
    <property type="term" value="C:membrane"/>
    <property type="evidence" value="ECO:0007669"/>
    <property type="project" value="UniProtKB-SubCell"/>
</dbReference>
<evidence type="ECO:0000313" key="9">
    <source>
        <dbReference type="Proteomes" id="UP000477980"/>
    </source>
</evidence>
<feature type="transmembrane region" description="Helical" evidence="7">
    <location>
        <begin position="302"/>
        <end position="324"/>
    </location>
</feature>
<protein>
    <recommendedName>
        <fullName evidence="6">Transporter</fullName>
    </recommendedName>
</protein>
<dbReference type="Proteomes" id="UP000477980">
    <property type="component" value="Unassembled WGS sequence"/>
</dbReference>
<dbReference type="PANTHER" id="PTHR42948:SF1">
    <property type="entry name" value="TRANSPORTER"/>
    <property type="match status" value="1"/>
</dbReference>
<feature type="transmembrane region" description="Helical" evidence="7">
    <location>
        <begin position="345"/>
        <end position="364"/>
    </location>
</feature>
<feature type="transmembrane region" description="Helical" evidence="7">
    <location>
        <begin position="384"/>
        <end position="404"/>
    </location>
</feature>
<evidence type="ECO:0000256" key="1">
    <source>
        <dbReference type="ARBA" id="ARBA00004141"/>
    </source>
</evidence>
<feature type="transmembrane region" description="Helical" evidence="7">
    <location>
        <begin position="252"/>
        <end position="272"/>
    </location>
</feature>
<dbReference type="PANTHER" id="PTHR42948">
    <property type="entry name" value="TRANSPORTER"/>
    <property type="match status" value="1"/>
</dbReference>
<dbReference type="CDD" id="cd10336">
    <property type="entry name" value="SLC6sbd_Tyt1-Like"/>
    <property type="match status" value="1"/>
</dbReference>
<gene>
    <name evidence="8" type="ORF">F7D25_07610</name>
</gene>
<accession>A0A6G1VL36</accession>
<name>A0A6G1VL36_9BACT</name>
<dbReference type="RefSeq" id="WP_153090791.1">
    <property type="nucleotide sequence ID" value="NZ_VZAH01000078.1"/>
</dbReference>
<sequence length="451" mass="49030">METRGNFGSKLGIILATAGSAVGLGNIWRFPYMTGQNGGAAFILIYLVCIILLGLPGMLSEFIIGRHSASNAARAYTNLGKHKAWGALGLMGIITSMIIFGFYSVVAGWCLQYLYASIIGGVHGDPEYVKSYFQTFASDPIRPVLWALGFILLTHMVVVRGVRNGIEKASKILMPLLFILLVVIVIASCSLPGAMKGVEFLLKPDFSKVDENVLLEALGQAFFSLSMGTACLCTYASYFNRQTNLLKSATQIVTIDTLIAVLAGLMIFPAAFSVGVQPDSGPSLIFITLPNVFQQAFGNMPVVSYIISVLFYGLLVLAALTSTISMHEIGTAFIYEEGKVSRAKGAWVETIVCGIIAVFCSLSQGAVEGLGFFGKDFLSNCDNLTAQLLMPLSSFITCLFLGWYVPKKIVRDEFTNWNTVSGKLFPVFLFTIRFICPICIFLIFLHQFGII</sequence>
<reference evidence="8 9" key="1">
    <citation type="submission" date="2019-09" db="EMBL/GenBank/DDBJ databases">
        <title>Distinct polysaccharide growth profiles of human intestinal Prevotella copri isolates.</title>
        <authorList>
            <person name="Fehlner-Peach H."/>
            <person name="Magnabosco C."/>
            <person name="Raghavan V."/>
            <person name="Scher J.U."/>
            <person name="Tett A."/>
            <person name="Cox L.M."/>
            <person name="Gottsegen C."/>
            <person name="Watters A."/>
            <person name="Wiltshire- Gordon J.D."/>
            <person name="Segata N."/>
            <person name="Bonneau R."/>
            <person name="Littman D.R."/>
        </authorList>
    </citation>
    <scope>NUCLEOTIDE SEQUENCE [LARGE SCALE GENOMIC DNA]</scope>
    <source>
        <strain evidence="9">iAA917</strain>
    </source>
</reference>
<feature type="transmembrane region" description="Helical" evidence="7">
    <location>
        <begin position="174"/>
        <end position="195"/>
    </location>
</feature>